<evidence type="ECO:0000256" key="2">
    <source>
        <dbReference type="ARBA" id="ARBA00010617"/>
    </source>
</evidence>
<keyword evidence="3 8" id="KW-0349">Heme</keyword>
<reference evidence="10" key="1">
    <citation type="submission" date="2023-06" db="EMBL/GenBank/DDBJ databases">
        <title>Conoideocrella luteorostrata (Hypocreales: Clavicipitaceae), a potential biocontrol fungus for elongate hemlock scale in United States Christmas tree production areas.</title>
        <authorList>
            <person name="Barrett H."/>
            <person name="Lovett B."/>
            <person name="Macias A.M."/>
            <person name="Stajich J.E."/>
            <person name="Kasson M.T."/>
        </authorList>
    </citation>
    <scope>NUCLEOTIDE SEQUENCE</scope>
    <source>
        <strain evidence="10">ARSEF 14590</strain>
    </source>
</reference>
<dbReference type="Proteomes" id="UP001251528">
    <property type="component" value="Unassembled WGS sequence"/>
</dbReference>
<gene>
    <name evidence="10" type="ORF">QQS21_001449</name>
</gene>
<dbReference type="InterPro" id="IPR050121">
    <property type="entry name" value="Cytochrome_P450_monoxygenase"/>
</dbReference>
<dbReference type="InterPro" id="IPR001128">
    <property type="entry name" value="Cyt_P450"/>
</dbReference>
<evidence type="ECO:0000256" key="4">
    <source>
        <dbReference type="ARBA" id="ARBA00022723"/>
    </source>
</evidence>
<protein>
    <recommendedName>
        <fullName evidence="12">Cytochrome P450</fullName>
    </recommendedName>
</protein>
<name>A0AAJ0G3E7_9HYPO</name>
<keyword evidence="6 8" id="KW-0408">Iron</keyword>
<comment type="cofactor">
    <cofactor evidence="1 8">
        <name>heme</name>
        <dbReference type="ChEBI" id="CHEBI:30413"/>
    </cofactor>
</comment>
<accession>A0AAJ0G3E7</accession>
<evidence type="ECO:0000256" key="1">
    <source>
        <dbReference type="ARBA" id="ARBA00001971"/>
    </source>
</evidence>
<evidence type="ECO:0000256" key="7">
    <source>
        <dbReference type="ARBA" id="ARBA00023033"/>
    </source>
</evidence>
<evidence type="ECO:0000256" key="5">
    <source>
        <dbReference type="ARBA" id="ARBA00023002"/>
    </source>
</evidence>
<dbReference type="AlphaFoldDB" id="A0AAJ0G3E7"/>
<evidence type="ECO:0000256" key="6">
    <source>
        <dbReference type="ARBA" id="ARBA00023004"/>
    </source>
</evidence>
<dbReference type="InterPro" id="IPR036396">
    <property type="entry name" value="Cyt_P450_sf"/>
</dbReference>
<dbReference type="PRINTS" id="PR00463">
    <property type="entry name" value="EP450I"/>
</dbReference>
<evidence type="ECO:0000313" key="11">
    <source>
        <dbReference type="Proteomes" id="UP001251528"/>
    </source>
</evidence>
<organism evidence="10 11">
    <name type="scientific">Conoideocrella luteorostrata</name>
    <dbReference type="NCBI Taxonomy" id="1105319"/>
    <lineage>
        <taxon>Eukaryota</taxon>
        <taxon>Fungi</taxon>
        <taxon>Dikarya</taxon>
        <taxon>Ascomycota</taxon>
        <taxon>Pezizomycotina</taxon>
        <taxon>Sordariomycetes</taxon>
        <taxon>Hypocreomycetidae</taxon>
        <taxon>Hypocreales</taxon>
        <taxon>Clavicipitaceae</taxon>
        <taxon>Conoideocrella</taxon>
    </lineage>
</organism>
<dbReference type="InterPro" id="IPR017972">
    <property type="entry name" value="Cyt_P450_CS"/>
</dbReference>
<comment type="caution">
    <text evidence="10">The sequence shown here is derived from an EMBL/GenBank/DDBJ whole genome shotgun (WGS) entry which is preliminary data.</text>
</comment>
<keyword evidence="4 8" id="KW-0479">Metal-binding</keyword>
<dbReference type="PROSITE" id="PS00086">
    <property type="entry name" value="CYTOCHROME_P450"/>
    <property type="match status" value="1"/>
</dbReference>
<dbReference type="SUPFAM" id="SSF48264">
    <property type="entry name" value="Cytochrome P450"/>
    <property type="match status" value="1"/>
</dbReference>
<dbReference type="Gene3D" id="1.10.630.10">
    <property type="entry name" value="Cytochrome P450"/>
    <property type="match status" value="1"/>
</dbReference>
<dbReference type="GO" id="GO:0016705">
    <property type="term" value="F:oxidoreductase activity, acting on paired donors, with incorporation or reduction of molecular oxygen"/>
    <property type="evidence" value="ECO:0007669"/>
    <property type="project" value="InterPro"/>
</dbReference>
<keyword evidence="7 9" id="KW-0503">Monooxygenase</keyword>
<keyword evidence="11" id="KW-1185">Reference proteome</keyword>
<dbReference type="PANTHER" id="PTHR24305:SF237">
    <property type="entry name" value="CYTOCHROME P450 MONOOXYGENASE ATNE-RELATED"/>
    <property type="match status" value="1"/>
</dbReference>
<comment type="similarity">
    <text evidence="2 9">Belongs to the cytochrome P450 family.</text>
</comment>
<evidence type="ECO:0000256" key="9">
    <source>
        <dbReference type="RuleBase" id="RU000461"/>
    </source>
</evidence>
<dbReference type="InterPro" id="IPR002401">
    <property type="entry name" value="Cyt_P450_E_grp-I"/>
</dbReference>
<keyword evidence="5 9" id="KW-0560">Oxidoreductase</keyword>
<dbReference type="CDD" id="cd11061">
    <property type="entry name" value="CYP67-like"/>
    <property type="match status" value="1"/>
</dbReference>
<evidence type="ECO:0008006" key="12">
    <source>
        <dbReference type="Google" id="ProtNLM"/>
    </source>
</evidence>
<dbReference type="EMBL" id="JASWJB010000015">
    <property type="protein sequence ID" value="KAK2612511.1"/>
    <property type="molecule type" value="Genomic_DNA"/>
</dbReference>
<evidence type="ECO:0000313" key="10">
    <source>
        <dbReference type="EMBL" id="KAK2612511.1"/>
    </source>
</evidence>
<dbReference type="GO" id="GO:0020037">
    <property type="term" value="F:heme binding"/>
    <property type="evidence" value="ECO:0007669"/>
    <property type="project" value="InterPro"/>
</dbReference>
<dbReference type="GO" id="GO:0005506">
    <property type="term" value="F:iron ion binding"/>
    <property type="evidence" value="ECO:0007669"/>
    <property type="project" value="InterPro"/>
</dbReference>
<dbReference type="PRINTS" id="PR00385">
    <property type="entry name" value="P450"/>
</dbReference>
<sequence length="434" mass="48852">MEQIYGHQANVQKGSWYAVYYGSSIFNVIDKDIHARKKRVMSQAFSDKAVRGMEPHILSAIRDWCAQLGDGAGSVTSAEPSKWSQPKDMSHWAAYMIFDVLGEICYGETFQTSLRTENRFFLDLMTEHVRFLNITGQMRLLSQLNLGRIFLRGSRELRQKQIAFSQHQLRKRLALGSKSHGRRDIIHYLQEARDPETGQGYSESELMSETVLLLGAGSDTANTALASIFYFLVHHPEVQERLAKTIRDTFPTIESIVSGPALNSMLYLRACVDESLRLCPPIPMLLPREVLRGGLHIDGHYFEAGCTVGVPTYSLHHNEEYFRNPFRYDPSRWLVKGTKSLDASEGYCAEEVQVARGAFVPFSVGPRACIGRNVAVIELYIGVARALWLYDVRLAPGFETIGVGEKGEYKIKDNFIAGKEGPIVQLRRAAASKH</sequence>
<feature type="binding site" description="axial binding residue" evidence="8">
    <location>
        <position position="369"/>
    </location>
    <ligand>
        <name>heme</name>
        <dbReference type="ChEBI" id="CHEBI:30413"/>
    </ligand>
    <ligandPart>
        <name>Fe</name>
        <dbReference type="ChEBI" id="CHEBI:18248"/>
    </ligandPart>
</feature>
<evidence type="ECO:0000256" key="8">
    <source>
        <dbReference type="PIRSR" id="PIRSR602401-1"/>
    </source>
</evidence>
<dbReference type="PANTHER" id="PTHR24305">
    <property type="entry name" value="CYTOCHROME P450"/>
    <property type="match status" value="1"/>
</dbReference>
<evidence type="ECO:0000256" key="3">
    <source>
        <dbReference type="ARBA" id="ARBA00022617"/>
    </source>
</evidence>
<dbReference type="Pfam" id="PF00067">
    <property type="entry name" value="p450"/>
    <property type="match status" value="1"/>
</dbReference>
<proteinExistence type="inferred from homology"/>
<dbReference type="GO" id="GO:0004497">
    <property type="term" value="F:monooxygenase activity"/>
    <property type="evidence" value="ECO:0007669"/>
    <property type="project" value="UniProtKB-KW"/>
</dbReference>